<dbReference type="AlphaFoldDB" id="A0A2M3ZVL4"/>
<protein>
    <submittedName>
        <fullName evidence="2">Putative secreted peptide</fullName>
    </submittedName>
</protein>
<proteinExistence type="predicted"/>
<evidence type="ECO:0000313" key="2">
    <source>
        <dbReference type="EMBL" id="MBW32561.1"/>
    </source>
</evidence>
<sequence>MTTMKQRASSLAHHLAAVLLLHSDSLFTVLASIAAASSISMLLSTTGHQGYKARIQGHRLSGGPGPTIIIIIIATTNITNRPNTTPPPASSSQPVRDPGKETSP</sequence>
<organism evidence="2">
    <name type="scientific">Anopheles braziliensis</name>
    <dbReference type="NCBI Taxonomy" id="58242"/>
    <lineage>
        <taxon>Eukaryota</taxon>
        <taxon>Metazoa</taxon>
        <taxon>Ecdysozoa</taxon>
        <taxon>Arthropoda</taxon>
        <taxon>Hexapoda</taxon>
        <taxon>Insecta</taxon>
        <taxon>Pterygota</taxon>
        <taxon>Neoptera</taxon>
        <taxon>Endopterygota</taxon>
        <taxon>Diptera</taxon>
        <taxon>Nematocera</taxon>
        <taxon>Culicoidea</taxon>
        <taxon>Culicidae</taxon>
        <taxon>Anophelinae</taxon>
        <taxon>Anopheles</taxon>
    </lineage>
</organism>
<feature type="region of interest" description="Disordered" evidence="1">
    <location>
        <begin position="79"/>
        <end position="104"/>
    </location>
</feature>
<dbReference type="EMBL" id="GGFM01011810">
    <property type="protein sequence ID" value="MBW32561.1"/>
    <property type="molecule type" value="Transcribed_RNA"/>
</dbReference>
<name>A0A2M3ZVL4_9DIPT</name>
<reference evidence="2" key="1">
    <citation type="submission" date="2018-01" db="EMBL/GenBank/DDBJ databases">
        <title>An insight into the sialome of Amazonian anophelines.</title>
        <authorList>
            <person name="Ribeiro J.M."/>
            <person name="Scarpassa V."/>
            <person name="Calvo E."/>
        </authorList>
    </citation>
    <scope>NUCLEOTIDE SEQUENCE</scope>
    <source>
        <tissue evidence="2">Salivary glands</tissue>
    </source>
</reference>
<evidence type="ECO:0000256" key="1">
    <source>
        <dbReference type="SAM" id="MobiDB-lite"/>
    </source>
</evidence>
<accession>A0A2M3ZVL4</accession>